<dbReference type="Proteomes" id="UP001165368">
    <property type="component" value="Unassembled WGS sequence"/>
</dbReference>
<comment type="caution">
    <text evidence="5">The sequence shown here is derived from an EMBL/GenBank/DDBJ whole genome shotgun (WGS) entry which is preliminary data.</text>
</comment>
<proteinExistence type="inferred from homology"/>
<dbReference type="PRINTS" id="PR00081">
    <property type="entry name" value="GDHRDH"/>
</dbReference>
<dbReference type="SUPFAM" id="SSF51735">
    <property type="entry name" value="NAD(P)-binding Rossmann-fold domains"/>
    <property type="match status" value="1"/>
</dbReference>
<dbReference type="PRINTS" id="PR00080">
    <property type="entry name" value="SDRFAMILY"/>
</dbReference>
<dbReference type="Gene3D" id="3.40.50.720">
    <property type="entry name" value="NAD(P)-binding Rossmann-like Domain"/>
    <property type="match status" value="1"/>
</dbReference>
<evidence type="ECO:0000256" key="1">
    <source>
        <dbReference type="ARBA" id="ARBA00006484"/>
    </source>
</evidence>
<evidence type="ECO:0000256" key="2">
    <source>
        <dbReference type="ARBA" id="ARBA00023002"/>
    </source>
</evidence>
<dbReference type="InterPro" id="IPR002347">
    <property type="entry name" value="SDR_fam"/>
</dbReference>
<gene>
    <name evidence="5" type="ORF">LVY72_16065</name>
</gene>
<evidence type="ECO:0000256" key="3">
    <source>
        <dbReference type="RuleBase" id="RU000363"/>
    </source>
</evidence>
<accession>A0ABS9L9Z7</accession>
<evidence type="ECO:0000259" key="4">
    <source>
        <dbReference type="SMART" id="SM00822"/>
    </source>
</evidence>
<name>A0ABS9L9Z7_9MICC</name>
<dbReference type="Pfam" id="PF00106">
    <property type="entry name" value="adh_short"/>
    <property type="match status" value="1"/>
</dbReference>
<dbReference type="SMART" id="SM00822">
    <property type="entry name" value="PKS_KR"/>
    <property type="match status" value="1"/>
</dbReference>
<reference evidence="5" key="1">
    <citation type="submission" date="2022-01" db="EMBL/GenBank/DDBJ databases">
        <authorList>
            <person name="Jo J.-H."/>
            <person name="Im W.-T."/>
        </authorList>
    </citation>
    <scope>NUCLEOTIDE SEQUENCE</scope>
    <source>
        <strain evidence="5">I2-34</strain>
    </source>
</reference>
<dbReference type="PROSITE" id="PS00061">
    <property type="entry name" value="ADH_SHORT"/>
    <property type="match status" value="1"/>
</dbReference>
<protein>
    <submittedName>
        <fullName evidence="5">SDR family oxidoreductase</fullName>
    </submittedName>
</protein>
<dbReference type="EMBL" id="JAKLTQ010000013">
    <property type="protein sequence ID" value="MCG2623413.1"/>
    <property type="molecule type" value="Genomic_DNA"/>
</dbReference>
<dbReference type="InterPro" id="IPR020904">
    <property type="entry name" value="Sc_DH/Rdtase_CS"/>
</dbReference>
<sequence length="301" mass="31944">MNEPICDGRVVIVTGAGGGIGRYHALEFARQGAKVVVNDRGVRVDGSDGARETVSAADAVVAEIIERGGEAVADYHDVSDMAGAEALVQRAVDEFGQLNVLVNNAGIVRDRTVANMAESEWDDVIRVHLKGTFAPTHFASRYWRSLHKEGRPVPARIVNTTSTSGLFGNPGQSNYGAAKAGIASFTMITAMELHRYGIKVNAVSPGARTRMTAGLIDEPEGDFDPFDPAAIAPFVVWLGSDAAGEMTGQVLAVSGGTVTVLEPWRPGPSEERPHLFSVQDVADVVPKLLADAYINPRLPQG</sequence>
<dbReference type="InterPro" id="IPR051687">
    <property type="entry name" value="Peroxisomal_Beta-Oxidation"/>
</dbReference>
<dbReference type="RefSeq" id="WP_237822696.1">
    <property type="nucleotide sequence ID" value="NZ_JAKLTQ010000013.1"/>
</dbReference>
<keyword evidence="2" id="KW-0560">Oxidoreductase</keyword>
<dbReference type="InterPro" id="IPR036291">
    <property type="entry name" value="NAD(P)-bd_dom_sf"/>
</dbReference>
<comment type="similarity">
    <text evidence="1 3">Belongs to the short-chain dehydrogenases/reductases (SDR) family.</text>
</comment>
<keyword evidence="6" id="KW-1185">Reference proteome</keyword>
<evidence type="ECO:0000313" key="6">
    <source>
        <dbReference type="Proteomes" id="UP001165368"/>
    </source>
</evidence>
<organism evidence="5 6">
    <name type="scientific">Arthrobacter hankyongi</name>
    <dbReference type="NCBI Taxonomy" id="2904801"/>
    <lineage>
        <taxon>Bacteria</taxon>
        <taxon>Bacillati</taxon>
        <taxon>Actinomycetota</taxon>
        <taxon>Actinomycetes</taxon>
        <taxon>Micrococcales</taxon>
        <taxon>Micrococcaceae</taxon>
        <taxon>Arthrobacter</taxon>
    </lineage>
</organism>
<feature type="domain" description="Ketoreductase" evidence="4">
    <location>
        <begin position="9"/>
        <end position="219"/>
    </location>
</feature>
<evidence type="ECO:0000313" key="5">
    <source>
        <dbReference type="EMBL" id="MCG2623413.1"/>
    </source>
</evidence>
<dbReference type="PANTHER" id="PTHR45024:SF2">
    <property type="entry name" value="SCP2 DOMAIN-CONTAINING PROTEIN"/>
    <property type="match status" value="1"/>
</dbReference>
<dbReference type="PANTHER" id="PTHR45024">
    <property type="entry name" value="DEHYDROGENASES, SHORT CHAIN"/>
    <property type="match status" value="1"/>
</dbReference>
<dbReference type="NCBIfam" id="NF005861">
    <property type="entry name" value="PRK07791.1"/>
    <property type="match status" value="1"/>
</dbReference>
<dbReference type="InterPro" id="IPR057326">
    <property type="entry name" value="KR_dom"/>
</dbReference>